<evidence type="ECO:0000313" key="8">
    <source>
        <dbReference type="RefSeq" id="XP_039114904.1"/>
    </source>
</evidence>
<proteinExistence type="inferred from homology"/>
<keyword evidence="3" id="KW-0636">Prenylation</keyword>
<gene>
    <name evidence="8" type="primary">LOC120250181</name>
</gene>
<dbReference type="InterPro" id="IPR036163">
    <property type="entry name" value="HMA_dom_sf"/>
</dbReference>
<dbReference type="PANTHER" id="PTHR45868:SF93">
    <property type="entry name" value="OS12G0144600 PROTEIN"/>
    <property type="match status" value="1"/>
</dbReference>
<feature type="domain" description="HMA" evidence="6">
    <location>
        <begin position="10"/>
        <end position="73"/>
    </location>
</feature>
<dbReference type="Pfam" id="PF00403">
    <property type="entry name" value="HMA"/>
    <property type="match status" value="1"/>
</dbReference>
<protein>
    <submittedName>
        <fullName evidence="8">Heavy metal-associated isoprenylated plant protein 32-like</fullName>
    </submittedName>
</protein>
<evidence type="ECO:0000313" key="7">
    <source>
        <dbReference type="Proteomes" id="UP001515500"/>
    </source>
</evidence>
<keyword evidence="7" id="KW-1185">Reference proteome</keyword>
<evidence type="ECO:0000256" key="3">
    <source>
        <dbReference type="ARBA" id="ARBA00023289"/>
    </source>
</evidence>
<feature type="compositionally biased region" description="Gly residues" evidence="5">
    <location>
        <begin position="298"/>
        <end position="312"/>
    </location>
</feature>
<sequence>MSGKEEFLKIQTCVLKVNIHCDGCKQKVKKLLQKIDGVYTTSIDAEQGKVIVSGNVDPATLIKKLGKAGKHAELWASSKGGNNPHFILNNQFQKLQLDNNGKGPQKDHGKPQKGGGNGGKDQKVGQQLPQLDQQKQQLLLQQLKGFKDVKLPNLKDLKLPFGKDPKAVKFNMPADDEGSDYDEFDDDDYDDEDDFDDLDGLDELEEDLKAGKMMKPPGGGGGGGGGHQFQGNPMGNDKKGNGANGKKGDAAQPQNKNDGKKNGNGNVNGNGNQNKNGGNGSANNNKGNQNNNNNNNGGKKGGGNNGGGGGGNQHPNMMMMNQMGNHHLGAAAAVQGLPANAVPPGYLQGGMLGGAPPEVIAAANPYQQQQYMAAIMQQRMMNGGAGGYDPRMYPPMSYGRPMPPPPGMAYMGPPPPPPGEPYTHFFSDENTNSCSIM</sequence>
<keyword evidence="3" id="KW-0449">Lipoprotein</keyword>
<feature type="region of interest" description="Disordered" evidence="5">
    <location>
        <begin position="158"/>
        <end position="319"/>
    </location>
</feature>
<feature type="region of interest" description="Disordered" evidence="5">
    <location>
        <begin position="97"/>
        <end position="124"/>
    </location>
</feature>
<dbReference type="Proteomes" id="UP001515500">
    <property type="component" value="Chromosome 19"/>
</dbReference>
<dbReference type="Gene3D" id="3.30.70.100">
    <property type="match status" value="1"/>
</dbReference>
<feature type="compositionally biased region" description="Gly residues" evidence="5">
    <location>
        <begin position="217"/>
        <end position="228"/>
    </location>
</feature>
<evidence type="ECO:0000256" key="1">
    <source>
        <dbReference type="ARBA" id="ARBA00022481"/>
    </source>
</evidence>
<reference evidence="8" key="1">
    <citation type="submission" date="2025-08" db="UniProtKB">
        <authorList>
            <consortium name="RefSeq"/>
        </authorList>
    </citation>
    <scope>IDENTIFICATION</scope>
</reference>
<dbReference type="PANTHER" id="PTHR45868">
    <property type="entry name" value="HEAVY METAL-ASSOCIATED ISOPRENYLATED PLANT PROTEIN 33-RELATED"/>
    <property type="match status" value="1"/>
</dbReference>
<dbReference type="RefSeq" id="XP_039114904.1">
    <property type="nucleotide sequence ID" value="XM_039258970.1"/>
</dbReference>
<organism evidence="7 8">
    <name type="scientific">Dioscorea cayennensis subsp. rotundata</name>
    <name type="common">White Guinea yam</name>
    <name type="synonym">Dioscorea rotundata</name>
    <dbReference type="NCBI Taxonomy" id="55577"/>
    <lineage>
        <taxon>Eukaryota</taxon>
        <taxon>Viridiplantae</taxon>
        <taxon>Streptophyta</taxon>
        <taxon>Embryophyta</taxon>
        <taxon>Tracheophyta</taxon>
        <taxon>Spermatophyta</taxon>
        <taxon>Magnoliopsida</taxon>
        <taxon>Liliopsida</taxon>
        <taxon>Dioscoreales</taxon>
        <taxon>Dioscoreaceae</taxon>
        <taxon>Dioscorea</taxon>
    </lineage>
</organism>
<dbReference type="PROSITE" id="PS50846">
    <property type="entry name" value="HMA_2"/>
    <property type="match status" value="1"/>
</dbReference>
<comment type="similarity">
    <text evidence="4">Belongs to the HIPP family.</text>
</comment>
<dbReference type="AlphaFoldDB" id="A0AB40AJH6"/>
<dbReference type="InterPro" id="IPR006121">
    <property type="entry name" value="HMA_dom"/>
</dbReference>
<evidence type="ECO:0000256" key="4">
    <source>
        <dbReference type="ARBA" id="ARBA00024045"/>
    </source>
</evidence>
<name>A0AB40AJH6_DIOCR</name>
<dbReference type="GeneID" id="120250181"/>
<dbReference type="FunFam" id="3.30.70.100:FF:000008">
    <property type="entry name" value="Copper transport protein ATOX1"/>
    <property type="match status" value="1"/>
</dbReference>
<dbReference type="CDD" id="cd00371">
    <property type="entry name" value="HMA"/>
    <property type="match status" value="1"/>
</dbReference>
<evidence type="ECO:0000256" key="5">
    <source>
        <dbReference type="SAM" id="MobiDB-lite"/>
    </source>
</evidence>
<feature type="compositionally biased region" description="Low complexity" evidence="5">
    <location>
        <begin position="263"/>
        <end position="297"/>
    </location>
</feature>
<feature type="compositionally biased region" description="Acidic residues" evidence="5">
    <location>
        <begin position="174"/>
        <end position="206"/>
    </location>
</feature>
<dbReference type="SUPFAM" id="SSF55008">
    <property type="entry name" value="HMA, heavy metal-associated domain"/>
    <property type="match status" value="1"/>
</dbReference>
<evidence type="ECO:0000256" key="2">
    <source>
        <dbReference type="ARBA" id="ARBA00022723"/>
    </source>
</evidence>
<feature type="compositionally biased region" description="Basic and acidic residues" evidence="5">
    <location>
        <begin position="158"/>
        <end position="167"/>
    </location>
</feature>
<keyword evidence="2" id="KW-0479">Metal-binding</keyword>
<keyword evidence="1" id="KW-0488">Methylation</keyword>
<evidence type="ECO:0000259" key="6">
    <source>
        <dbReference type="PROSITE" id="PS50846"/>
    </source>
</evidence>
<dbReference type="GO" id="GO:0046872">
    <property type="term" value="F:metal ion binding"/>
    <property type="evidence" value="ECO:0007669"/>
    <property type="project" value="UniProtKB-KW"/>
</dbReference>
<accession>A0AB40AJH6</accession>